<dbReference type="Proteomes" id="UP000070444">
    <property type="component" value="Unassembled WGS sequence"/>
</dbReference>
<evidence type="ECO:0000313" key="1">
    <source>
        <dbReference type="EMBL" id="KXN69590.1"/>
    </source>
</evidence>
<name>A0A137P3J3_CONC2</name>
<dbReference type="AlphaFoldDB" id="A0A137P3J3"/>
<dbReference type="EMBL" id="KQ964530">
    <property type="protein sequence ID" value="KXN69590.1"/>
    <property type="molecule type" value="Genomic_DNA"/>
</dbReference>
<gene>
    <name evidence="1" type="ORF">CONCODRAFT_8013</name>
</gene>
<proteinExistence type="predicted"/>
<evidence type="ECO:0000313" key="2">
    <source>
        <dbReference type="Proteomes" id="UP000070444"/>
    </source>
</evidence>
<organism evidence="1 2">
    <name type="scientific">Conidiobolus coronatus (strain ATCC 28846 / CBS 209.66 / NRRL 28638)</name>
    <name type="common">Delacroixia coronata</name>
    <dbReference type="NCBI Taxonomy" id="796925"/>
    <lineage>
        <taxon>Eukaryota</taxon>
        <taxon>Fungi</taxon>
        <taxon>Fungi incertae sedis</taxon>
        <taxon>Zoopagomycota</taxon>
        <taxon>Entomophthoromycotina</taxon>
        <taxon>Entomophthoromycetes</taxon>
        <taxon>Entomophthorales</taxon>
        <taxon>Ancylistaceae</taxon>
        <taxon>Conidiobolus</taxon>
    </lineage>
</organism>
<keyword evidence="2" id="KW-1185">Reference proteome</keyword>
<protein>
    <submittedName>
        <fullName evidence="1">Uncharacterized protein</fullName>
    </submittedName>
</protein>
<sequence>MNVFKLIYLASALSNISNAEMQDALEVPNLVKLKALDPSNIEKRPALFRYRSDYIGYRTCLTFDSSYTHDDYWKGRCALFYYHYGSMKLLTLKDNGSDKSSTLHSLTTTDNASAEHHITAIDWRSDGKLSFVATKPIDSIFVPLLELNSDGQHIYWEIQLHKKSDRVKYNMDDHDNSALFNSEPNTTKKKPNDFSETVYDSKTIYTIDRDCFVRQRLLGKLDRREPNYPQCVTKEVVEDRMMLNMVNHYFDANMSKKWWNDIYNNNYGYTRPKEIKENNSMKFSEFRNREDGSNLMNVYTPTAHVMDKLVLSSIGAGINYIPVIGPVASAAFNYIILNDEEAVKKALPGTYSEILKLNEGNNYAAKAERFLKNALAKF</sequence>
<reference evidence="1 2" key="1">
    <citation type="journal article" date="2015" name="Genome Biol. Evol.">
        <title>Phylogenomic analyses indicate that early fungi evolved digesting cell walls of algal ancestors of land plants.</title>
        <authorList>
            <person name="Chang Y."/>
            <person name="Wang S."/>
            <person name="Sekimoto S."/>
            <person name="Aerts A.L."/>
            <person name="Choi C."/>
            <person name="Clum A."/>
            <person name="LaButti K.M."/>
            <person name="Lindquist E.A."/>
            <person name="Yee Ngan C."/>
            <person name="Ohm R.A."/>
            <person name="Salamov A.A."/>
            <person name="Grigoriev I.V."/>
            <person name="Spatafora J.W."/>
            <person name="Berbee M.L."/>
        </authorList>
    </citation>
    <scope>NUCLEOTIDE SEQUENCE [LARGE SCALE GENOMIC DNA]</scope>
    <source>
        <strain evidence="1 2">NRRL 28638</strain>
    </source>
</reference>
<accession>A0A137P3J3</accession>